<evidence type="ECO:0000313" key="3">
    <source>
        <dbReference type="Proteomes" id="UP000800200"/>
    </source>
</evidence>
<evidence type="ECO:0000313" key="2">
    <source>
        <dbReference type="EMBL" id="KAF2187958.1"/>
    </source>
</evidence>
<proteinExistence type="predicted"/>
<dbReference type="Proteomes" id="UP000800200">
    <property type="component" value="Unassembled WGS sequence"/>
</dbReference>
<name>A0A6A6EBP7_9PEZI</name>
<gene>
    <name evidence="2" type="ORF">K469DRAFT_704240</name>
</gene>
<organism evidence="2 3">
    <name type="scientific">Zopfia rhizophila CBS 207.26</name>
    <dbReference type="NCBI Taxonomy" id="1314779"/>
    <lineage>
        <taxon>Eukaryota</taxon>
        <taxon>Fungi</taxon>
        <taxon>Dikarya</taxon>
        <taxon>Ascomycota</taxon>
        <taxon>Pezizomycotina</taxon>
        <taxon>Dothideomycetes</taxon>
        <taxon>Dothideomycetes incertae sedis</taxon>
        <taxon>Zopfiaceae</taxon>
        <taxon>Zopfia</taxon>
    </lineage>
</organism>
<accession>A0A6A6EBP7</accession>
<keyword evidence="3" id="KW-1185">Reference proteome</keyword>
<dbReference type="AlphaFoldDB" id="A0A6A6EBP7"/>
<dbReference type="OrthoDB" id="27073at2759"/>
<sequence>MSKQRKFLLLISLVFVVPAVLSDGDICRMVIPRCLHTCGTCSYMAACDMRLKSKKPPTRHT</sequence>
<keyword evidence="1" id="KW-0732">Signal</keyword>
<protein>
    <submittedName>
        <fullName evidence="2">Uncharacterized protein</fullName>
    </submittedName>
</protein>
<reference evidence="2" key="1">
    <citation type="journal article" date="2020" name="Stud. Mycol.">
        <title>101 Dothideomycetes genomes: a test case for predicting lifestyles and emergence of pathogens.</title>
        <authorList>
            <person name="Haridas S."/>
            <person name="Albert R."/>
            <person name="Binder M."/>
            <person name="Bloem J."/>
            <person name="Labutti K."/>
            <person name="Salamov A."/>
            <person name="Andreopoulos B."/>
            <person name="Baker S."/>
            <person name="Barry K."/>
            <person name="Bills G."/>
            <person name="Bluhm B."/>
            <person name="Cannon C."/>
            <person name="Castanera R."/>
            <person name="Culley D."/>
            <person name="Daum C."/>
            <person name="Ezra D."/>
            <person name="Gonzalez J."/>
            <person name="Henrissat B."/>
            <person name="Kuo A."/>
            <person name="Liang C."/>
            <person name="Lipzen A."/>
            <person name="Lutzoni F."/>
            <person name="Magnuson J."/>
            <person name="Mondo S."/>
            <person name="Nolan M."/>
            <person name="Ohm R."/>
            <person name="Pangilinan J."/>
            <person name="Park H.-J."/>
            <person name="Ramirez L."/>
            <person name="Alfaro M."/>
            <person name="Sun H."/>
            <person name="Tritt A."/>
            <person name="Yoshinaga Y."/>
            <person name="Zwiers L.-H."/>
            <person name="Turgeon B."/>
            <person name="Goodwin S."/>
            <person name="Spatafora J."/>
            <person name="Crous P."/>
            <person name="Grigoriev I."/>
        </authorList>
    </citation>
    <scope>NUCLEOTIDE SEQUENCE</scope>
    <source>
        <strain evidence="2">CBS 207.26</strain>
    </source>
</reference>
<dbReference type="EMBL" id="ML994625">
    <property type="protein sequence ID" value="KAF2187958.1"/>
    <property type="molecule type" value="Genomic_DNA"/>
</dbReference>
<feature type="chain" id="PRO_5025594594" evidence="1">
    <location>
        <begin position="23"/>
        <end position="61"/>
    </location>
</feature>
<feature type="signal peptide" evidence="1">
    <location>
        <begin position="1"/>
        <end position="22"/>
    </location>
</feature>
<evidence type="ECO:0000256" key="1">
    <source>
        <dbReference type="SAM" id="SignalP"/>
    </source>
</evidence>